<reference evidence="2 3" key="1">
    <citation type="submission" date="2014-02" db="EMBL/GenBank/DDBJ databases">
        <title>The genome sequence of the entomopathogenic fungus Metarhizium robertsii ARSEF 2575.</title>
        <authorList>
            <person name="Giuliano Garisto Donzelli B."/>
            <person name="Roe B.A."/>
            <person name="Macmil S.L."/>
            <person name="Krasnoff S.B."/>
            <person name="Gibson D.M."/>
        </authorList>
    </citation>
    <scope>NUCLEOTIDE SEQUENCE [LARGE SCALE GENOMIC DNA]</scope>
    <source>
        <strain evidence="2 3">ARSEF 2575</strain>
    </source>
</reference>
<evidence type="ECO:0000313" key="3">
    <source>
        <dbReference type="Proteomes" id="UP000030151"/>
    </source>
</evidence>
<organism evidence="2 3">
    <name type="scientific">Metarhizium robertsii</name>
    <dbReference type="NCBI Taxonomy" id="568076"/>
    <lineage>
        <taxon>Eukaryota</taxon>
        <taxon>Fungi</taxon>
        <taxon>Dikarya</taxon>
        <taxon>Ascomycota</taxon>
        <taxon>Pezizomycotina</taxon>
        <taxon>Sordariomycetes</taxon>
        <taxon>Hypocreomycetidae</taxon>
        <taxon>Hypocreales</taxon>
        <taxon>Clavicipitaceae</taxon>
        <taxon>Metarhizium</taxon>
    </lineage>
</organism>
<dbReference type="EMBL" id="JELW01000048">
    <property type="protein sequence ID" value="EXU96569.1"/>
    <property type="molecule type" value="Genomic_DNA"/>
</dbReference>
<evidence type="ECO:0000256" key="1">
    <source>
        <dbReference type="SAM" id="MobiDB-lite"/>
    </source>
</evidence>
<dbReference type="AlphaFoldDB" id="A0A0A1UNY2"/>
<protein>
    <submittedName>
        <fullName evidence="2">Uncharacterized protein</fullName>
    </submittedName>
</protein>
<comment type="caution">
    <text evidence="2">The sequence shown here is derived from an EMBL/GenBank/DDBJ whole genome shotgun (WGS) entry which is preliminary data.</text>
</comment>
<sequence length="188" mass="20989">MACWSRDRPLERDKTWGTRGACEPTIEQSSRQVPDVDLQDSDWSNCGWRISHHALAGLVFRWSWTVNWRAGVGAGTWDALAWGLGRCHRFDTVMENPVSKRRLTSARVEAAITVHGPRRRRSERTRSAVPSMATVKTGRGNLAPLDERLSTAAHREKKRRSMHSDGSATSTGCWRASSGGAAAMMTNW</sequence>
<feature type="region of interest" description="Disordered" evidence="1">
    <location>
        <begin position="153"/>
        <end position="173"/>
    </location>
</feature>
<dbReference type="Proteomes" id="UP000030151">
    <property type="component" value="Unassembled WGS sequence"/>
</dbReference>
<accession>A0A0A1UNY2</accession>
<evidence type="ECO:0000313" key="2">
    <source>
        <dbReference type="EMBL" id="EXU96569.1"/>
    </source>
</evidence>
<proteinExistence type="predicted"/>
<name>A0A0A1UNY2_9HYPO</name>
<dbReference type="HOGENOM" id="CLU_1441378_0_0_1"/>
<gene>
    <name evidence="2" type="ORF">X797_010381</name>
</gene>